<keyword evidence="2" id="KW-1185">Reference proteome</keyword>
<protein>
    <submittedName>
        <fullName evidence="1">Uncharacterized protein</fullName>
    </submittedName>
</protein>
<accession>A0AAN7JIW5</accession>
<evidence type="ECO:0000313" key="2">
    <source>
        <dbReference type="Proteomes" id="UP001345219"/>
    </source>
</evidence>
<organism evidence="1 2">
    <name type="scientific">Trapa incisa</name>
    <dbReference type="NCBI Taxonomy" id="236973"/>
    <lineage>
        <taxon>Eukaryota</taxon>
        <taxon>Viridiplantae</taxon>
        <taxon>Streptophyta</taxon>
        <taxon>Embryophyta</taxon>
        <taxon>Tracheophyta</taxon>
        <taxon>Spermatophyta</taxon>
        <taxon>Magnoliopsida</taxon>
        <taxon>eudicotyledons</taxon>
        <taxon>Gunneridae</taxon>
        <taxon>Pentapetalae</taxon>
        <taxon>rosids</taxon>
        <taxon>malvids</taxon>
        <taxon>Myrtales</taxon>
        <taxon>Lythraceae</taxon>
        <taxon>Trapa</taxon>
    </lineage>
</organism>
<dbReference type="EMBL" id="JAXIOK010000022">
    <property type="protein sequence ID" value="KAK4744850.1"/>
    <property type="molecule type" value="Genomic_DNA"/>
</dbReference>
<evidence type="ECO:0000313" key="1">
    <source>
        <dbReference type="EMBL" id="KAK4744850.1"/>
    </source>
</evidence>
<dbReference type="AlphaFoldDB" id="A0AAN7JIW5"/>
<proteinExistence type="predicted"/>
<sequence>MGGKDLSADAGDLFRDVASLVLIFEEVRQQSPWTSASLSTTNLIFFAVFSEIVPHTTQQENPSWLRKERWEIEEAR</sequence>
<comment type="caution">
    <text evidence="1">The sequence shown here is derived from an EMBL/GenBank/DDBJ whole genome shotgun (WGS) entry which is preliminary data.</text>
</comment>
<name>A0AAN7JIW5_9MYRT</name>
<reference evidence="1 2" key="1">
    <citation type="journal article" date="2023" name="Hortic Res">
        <title>Pangenome of water caltrop reveals structural variations and asymmetric subgenome divergence after allopolyploidization.</title>
        <authorList>
            <person name="Zhang X."/>
            <person name="Chen Y."/>
            <person name="Wang L."/>
            <person name="Yuan Y."/>
            <person name="Fang M."/>
            <person name="Shi L."/>
            <person name="Lu R."/>
            <person name="Comes H.P."/>
            <person name="Ma Y."/>
            <person name="Chen Y."/>
            <person name="Huang G."/>
            <person name="Zhou Y."/>
            <person name="Zheng Z."/>
            <person name="Qiu Y."/>
        </authorList>
    </citation>
    <scope>NUCLEOTIDE SEQUENCE [LARGE SCALE GENOMIC DNA]</scope>
    <source>
        <tissue evidence="1">Roots</tissue>
    </source>
</reference>
<gene>
    <name evidence="1" type="ORF">SAY87_011162</name>
</gene>
<dbReference type="Proteomes" id="UP001345219">
    <property type="component" value="Chromosome 9"/>
</dbReference>